<dbReference type="PANTHER" id="PTHR32208:SF93">
    <property type="entry name" value="ALDEHYDE OXIDASE GLOX1"/>
    <property type="match status" value="1"/>
</dbReference>
<evidence type="ECO:0000259" key="4">
    <source>
        <dbReference type="Pfam" id="PF09118"/>
    </source>
</evidence>
<feature type="chain" id="PRO_5032883491" description="Galactose oxidase" evidence="2">
    <location>
        <begin position="24"/>
        <end position="567"/>
    </location>
</feature>
<name>A0A835QA92_VANPL</name>
<accession>A0A835QA92</accession>
<evidence type="ECO:0000256" key="1">
    <source>
        <dbReference type="ARBA" id="ARBA00022729"/>
    </source>
</evidence>
<dbReference type="InterPro" id="IPR009880">
    <property type="entry name" value="Glyoxal_oxidase_N"/>
</dbReference>
<evidence type="ECO:0000313" key="6">
    <source>
        <dbReference type="Proteomes" id="UP000636800"/>
    </source>
</evidence>
<feature type="domain" description="Glyoxal oxidase N-terminal" evidence="3">
    <location>
        <begin position="174"/>
        <end position="455"/>
    </location>
</feature>
<dbReference type="SUPFAM" id="SSF50965">
    <property type="entry name" value="Galactose oxidase, central domain"/>
    <property type="match status" value="1"/>
</dbReference>
<comment type="caution">
    <text evidence="5">The sequence shown here is derived from an EMBL/GenBank/DDBJ whole genome shotgun (WGS) entry which is preliminary data.</text>
</comment>
<dbReference type="Proteomes" id="UP000636800">
    <property type="component" value="Chromosome 10"/>
</dbReference>
<protein>
    <recommendedName>
        <fullName evidence="7">Galactose oxidase</fullName>
    </recommendedName>
</protein>
<feature type="domain" description="Galactose oxidase-like Early set" evidence="4">
    <location>
        <begin position="464"/>
        <end position="565"/>
    </location>
</feature>
<feature type="signal peptide" evidence="2">
    <location>
        <begin position="1"/>
        <end position="23"/>
    </location>
</feature>
<proteinExistence type="predicted"/>
<dbReference type="Pfam" id="PF07250">
    <property type="entry name" value="Glyoxal_oxid_N"/>
    <property type="match status" value="1"/>
</dbReference>
<keyword evidence="6" id="KW-1185">Reference proteome</keyword>
<dbReference type="Gene3D" id="2.60.40.10">
    <property type="entry name" value="Immunoglobulins"/>
    <property type="match status" value="1"/>
</dbReference>
<evidence type="ECO:0008006" key="7">
    <source>
        <dbReference type="Google" id="ProtNLM"/>
    </source>
</evidence>
<dbReference type="Pfam" id="PF09118">
    <property type="entry name" value="GO-like_E_set"/>
    <property type="match status" value="1"/>
</dbReference>
<keyword evidence="1 2" id="KW-0732">Signal</keyword>
<dbReference type="Gene3D" id="2.130.10.80">
    <property type="entry name" value="Galactose oxidase/kelch, beta-propeller"/>
    <property type="match status" value="1"/>
</dbReference>
<dbReference type="InterPro" id="IPR011043">
    <property type="entry name" value="Gal_Oxase/kelch_b-propeller"/>
</dbReference>
<evidence type="ECO:0000313" key="5">
    <source>
        <dbReference type="EMBL" id="KAG0464127.1"/>
    </source>
</evidence>
<organism evidence="5 6">
    <name type="scientific">Vanilla planifolia</name>
    <name type="common">Vanilla</name>
    <dbReference type="NCBI Taxonomy" id="51239"/>
    <lineage>
        <taxon>Eukaryota</taxon>
        <taxon>Viridiplantae</taxon>
        <taxon>Streptophyta</taxon>
        <taxon>Embryophyta</taxon>
        <taxon>Tracheophyta</taxon>
        <taxon>Spermatophyta</taxon>
        <taxon>Magnoliopsida</taxon>
        <taxon>Liliopsida</taxon>
        <taxon>Asparagales</taxon>
        <taxon>Orchidaceae</taxon>
        <taxon>Vanilloideae</taxon>
        <taxon>Vanilleae</taxon>
        <taxon>Vanilla</taxon>
    </lineage>
</organism>
<dbReference type="InterPro" id="IPR015202">
    <property type="entry name" value="GO-like_E_set"/>
</dbReference>
<dbReference type="AlphaFoldDB" id="A0A835QA92"/>
<evidence type="ECO:0000256" key="2">
    <source>
        <dbReference type="SAM" id="SignalP"/>
    </source>
</evidence>
<dbReference type="InterPro" id="IPR014756">
    <property type="entry name" value="Ig_E-set"/>
</dbReference>
<dbReference type="CDD" id="cd02851">
    <property type="entry name" value="E_set_GO_C"/>
    <property type="match status" value="1"/>
</dbReference>
<sequence>MKPKFSTATLFPIFLLLLGTAAARLPFIGNLLPDFSNSGLGNLLPQPVPDQPPSQTERLDYETAFTGDWELISQDCGVSAMHLAITYQNKAVMFDSTVTGPSHAPLPPNNCRPDPTGETNILDCWAHAVEFDLQTYTFRPLKVLTDPWCSSGGFAADGTLVNTGGWKDGVAAVRYATQQILGDGSFIVLGGRRAFNYEFVPAEKSKSTRLYDLPFLLETTDREENNLYPFIHLSTDGNLFVFANNRAILLQPKTGVILREFPPLPGGSRNYPASGMSALLPIDLNDQNSNPTKRTTLFPAHVLICGGAPSNSFHLADAYKTYVPALKSCGRITITDPLAQWELENMPAPRTIADMLVLPNGDVLIINGAMLGCAGWDFAREPALAPLLYMPAVTGSARWRELASTWIPRMYHASSAVLPDAAILVAGSNTNPSYNFSEEALFPTELRVEKFRPPYLDPDMEAERPRIDAEKVKKEVGYKESFEVAFTVPGAVVEMTNVKVTMYAPPFTTHGYSMNQRLLVLRVEELGMGRIMVTAPPSGDIAPPGWYMLFVVHMGLPSEAAWVRVHG</sequence>
<gene>
    <name evidence="5" type="ORF">HPP92_020196</name>
</gene>
<reference evidence="5 6" key="1">
    <citation type="journal article" date="2020" name="Nat. Food">
        <title>A phased Vanilla planifolia genome enables genetic improvement of flavour and production.</title>
        <authorList>
            <person name="Hasing T."/>
            <person name="Tang H."/>
            <person name="Brym M."/>
            <person name="Khazi F."/>
            <person name="Huang T."/>
            <person name="Chambers A.H."/>
        </authorList>
    </citation>
    <scope>NUCLEOTIDE SEQUENCE [LARGE SCALE GENOMIC DNA]</scope>
    <source>
        <tissue evidence="5">Leaf</tissue>
    </source>
</reference>
<evidence type="ECO:0000259" key="3">
    <source>
        <dbReference type="Pfam" id="PF07250"/>
    </source>
</evidence>
<dbReference type="InterPro" id="IPR037293">
    <property type="entry name" value="Gal_Oxidase_central_sf"/>
</dbReference>
<dbReference type="SUPFAM" id="SSF81296">
    <property type="entry name" value="E set domains"/>
    <property type="match status" value="1"/>
</dbReference>
<dbReference type="PANTHER" id="PTHR32208">
    <property type="entry name" value="SECRETED PROTEIN-RELATED"/>
    <property type="match status" value="1"/>
</dbReference>
<dbReference type="EMBL" id="JADCNL010000010">
    <property type="protein sequence ID" value="KAG0464127.1"/>
    <property type="molecule type" value="Genomic_DNA"/>
</dbReference>
<dbReference type="InterPro" id="IPR013783">
    <property type="entry name" value="Ig-like_fold"/>
</dbReference>